<dbReference type="SMART" id="SM00849">
    <property type="entry name" value="Lactamase_B"/>
    <property type="match status" value="1"/>
</dbReference>
<dbReference type="PANTHER" id="PTHR42978">
    <property type="entry name" value="QUORUM-QUENCHING LACTONASE YTNP-RELATED-RELATED"/>
    <property type="match status" value="1"/>
</dbReference>
<keyword evidence="7" id="KW-1185">Reference proteome</keyword>
<evidence type="ECO:0000259" key="5">
    <source>
        <dbReference type="SMART" id="SM00849"/>
    </source>
</evidence>
<dbReference type="EMBL" id="CP089982">
    <property type="protein sequence ID" value="WXA98172.1"/>
    <property type="molecule type" value="Genomic_DNA"/>
</dbReference>
<dbReference type="SUPFAM" id="SSF56281">
    <property type="entry name" value="Metallo-hydrolase/oxidoreductase"/>
    <property type="match status" value="1"/>
</dbReference>
<organism evidence="6 7">
    <name type="scientific">Pendulispora brunnea</name>
    <dbReference type="NCBI Taxonomy" id="2905690"/>
    <lineage>
        <taxon>Bacteria</taxon>
        <taxon>Pseudomonadati</taxon>
        <taxon>Myxococcota</taxon>
        <taxon>Myxococcia</taxon>
        <taxon>Myxococcales</taxon>
        <taxon>Sorangiineae</taxon>
        <taxon>Pendulisporaceae</taxon>
        <taxon>Pendulispora</taxon>
    </lineage>
</organism>
<protein>
    <submittedName>
        <fullName evidence="6">MBL fold metallo-hydrolase</fullName>
    </submittedName>
</protein>
<name>A0ABZ2KHK9_9BACT</name>
<sequence>MCLGHESHPGNELVPSRYALRIGEIDVMVISDGAMPIAANILGTNVEPDARDAVLRDKFLPDPIDWGLNIIVVRSAGRTILVDSGVGSEMPDATRAGRLALRLEGAGIDPASVTDVVATHIHMDHIGGLIDQRLRSRLRPDLRVHVSGTDVEFFAAPDFSHNTFGGIQDVIRSSARKFLDAYRSELRTFDKEHEVAPGVVVTRTGGHTPGHSIVRVASGGERLTFAADALVPVGIECPEWQNAFDHEPEDATRVRVRLLREAAATGELFMASHLSFPSLGRVAVAGDAFRYVPAIWAY</sequence>
<evidence type="ECO:0000313" key="7">
    <source>
        <dbReference type="Proteomes" id="UP001379533"/>
    </source>
</evidence>
<dbReference type="CDD" id="cd07720">
    <property type="entry name" value="OPHC2-like_MBL-fold"/>
    <property type="match status" value="1"/>
</dbReference>
<evidence type="ECO:0000256" key="3">
    <source>
        <dbReference type="ARBA" id="ARBA00022801"/>
    </source>
</evidence>
<dbReference type="Proteomes" id="UP001379533">
    <property type="component" value="Chromosome"/>
</dbReference>
<keyword evidence="3" id="KW-0378">Hydrolase</keyword>
<reference evidence="6 7" key="1">
    <citation type="submission" date="2021-12" db="EMBL/GenBank/DDBJ databases">
        <title>Discovery of the Pendulisporaceae a myxobacterial family with distinct sporulation behavior and unique specialized metabolism.</title>
        <authorList>
            <person name="Garcia R."/>
            <person name="Popoff A."/>
            <person name="Bader C.D."/>
            <person name="Loehr J."/>
            <person name="Walesch S."/>
            <person name="Walt C."/>
            <person name="Boldt J."/>
            <person name="Bunk B."/>
            <person name="Haeckl F.J.F.P.J."/>
            <person name="Gunesch A.P."/>
            <person name="Birkelbach J."/>
            <person name="Nuebel U."/>
            <person name="Pietschmann T."/>
            <person name="Bach T."/>
            <person name="Mueller R."/>
        </authorList>
    </citation>
    <scope>NUCLEOTIDE SEQUENCE [LARGE SCALE GENOMIC DNA]</scope>
    <source>
        <strain evidence="6 7">MSr12523</strain>
    </source>
</reference>
<evidence type="ECO:0000256" key="1">
    <source>
        <dbReference type="ARBA" id="ARBA00007749"/>
    </source>
</evidence>
<dbReference type="Pfam" id="PF00753">
    <property type="entry name" value="Lactamase_B"/>
    <property type="match status" value="1"/>
</dbReference>
<feature type="domain" description="Metallo-beta-lactamase" evidence="5">
    <location>
        <begin position="67"/>
        <end position="273"/>
    </location>
</feature>
<dbReference type="InterPro" id="IPR001279">
    <property type="entry name" value="Metallo-B-lactamas"/>
</dbReference>
<keyword evidence="4" id="KW-0862">Zinc</keyword>
<proteinExistence type="inferred from homology"/>
<gene>
    <name evidence="6" type="ORF">LZC95_15170</name>
</gene>
<dbReference type="InterPro" id="IPR036866">
    <property type="entry name" value="RibonucZ/Hydroxyglut_hydro"/>
</dbReference>
<dbReference type="PANTHER" id="PTHR42978:SF6">
    <property type="entry name" value="QUORUM-QUENCHING LACTONASE YTNP-RELATED"/>
    <property type="match status" value="1"/>
</dbReference>
<evidence type="ECO:0000256" key="4">
    <source>
        <dbReference type="ARBA" id="ARBA00022833"/>
    </source>
</evidence>
<evidence type="ECO:0000313" key="6">
    <source>
        <dbReference type="EMBL" id="WXA98172.1"/>
    </source>
</evidence>
<dbReference type="RefSeq" id="WP_394848784.1">
    <property type="nucleotide sequence ID" value="NZ_CP089982.1"/>
</dbReference>
<accession>A0ABZ2KHK9</accession>
<dbReference type="InterPro" id="IPR051013">
    <property type="entry name" value="MBL_superfamily_lactonases"/>
</dbReference>
<dbReference type="Gene3D" id="3.60.15.10">
    <property type="entry name" value="Ribonuclease Z/Hydroxyacylglutathione hydrolase-like"/>
    <property type="match status" value="1"/>
</dbReference>
<keyword evidence="2" id="KW-0479">Metal-binding</keyword>
<evidence type="ECO:0000256" key="2">
    <source>
        <dbReference type="ARBA" id="ARBA00022723"/>
    </source>
</evidence>
<comment type="similarity">
    <text evidence="1">Belongs to the metallo-beta-lactamase superfamily.</text>
</comment>